<evidence type="ECO:0000256" key="3">
    <source>
        <dbReference type="ARBA" id="ARBA00022840"/>
    </source>
</evidence>
<dbReference type="GO" id="GO:0005524">
    <property type="term" value="F:ATP binding"/>
    <property type="evidence" value="ECO:0007669"/>
    <property type="project" value="UniProtKB-KW"/>
</dbReference>
<evidence type="ECO:0000256" key="1">
    <source>
        <dbReference type="ARBA" id="ARBA00007381"/>
    </source>
</evidence>
<dbReference type="PANTHER" id="PTHR14187">
    <property type="entry name" value="ALPHA KINASE/ELONGATION FACTOR 2 KINASE"/>
    <property type="match status" value="1"/>
</dbReference>
<keyword evidence="3" id="KW-0067">ATP-binding</keyword>
<dbReference type="AlphaFoldDB" id="A0A9D4D117"/>
<dbReference type="PANTHER" id="PTHR14187:SF5">
    <property type="entry name" value="HEAT SHOCK 70 KDA PROTEIN 12A"/>
    <property type="match status" value="1"/>
</dbReference>
<name>A0A9D4D117_DREPO</name>
<dbReference type="SUPFAM" id="SSF53067">
    <property type="entry name" value="Actin-like ATPase domain"/>
    <property type="match status" value="2"/>
</dbReference>
<accession>A0A9D4D117</accession>
<dbReference type="CDD" id="cd10229">
    <property type="entry name" value="ASKHA_NBD_HSP70_HSPA12"/>
    <property type="match status" value="1"/>
</dbReference>
<reference evidence="4" key="1">
    <citation type="journal article" date="2019" name="bioRxiv">
        <title>The Genome of the Zebra Mussel, Dreissena polymorpha: A Resource for Invasive Species Research.</title>
        <authorList>
            <person name="McCartney M.A."/>
            <person name="Auch B."/>
            <person name="Kono T."/>
            <person name="Mallez S."/>
            <person name="Zhang Y."/>
            <person name="Obille A."/>
            <person name="Becker A."/>
            <person name="Abrahante J.E."/>
            <person name="Garbe J."/>
            <person name="Badalamenti J.P."/>
            <person name="Herman A."/>
            <person name="Mangelson H."/>
            <person name="Liachko I."/>
            <person name="Sullivan S."/>
            <person name="Sone E.D."/>
            <person name="Koren S."/>
            <person name="Silverstein K.A.T."/>
            <person name="Beckman K.B."/>
            <person name="Gohl D.M."/>
        </authorList>
    </citation>
    <scope>NUCLEOTIDE SEQUENCE</scope>
    <source>
        <strain evidence="4">Duluth1</strain>
        <tissue evidence="4">Whole animal</tissue>
    </source>
</reference>
<dbReference type="InterPro" id="IPR043129">
    <property type="entry name" value="ATPase_NBD"/>
</dbReference>
<protein>
    <submittedName>
        <fullName evidence="4">Uncharacterized protein</fullName>
    </submittedName>
</protein>
<dbReference type="EMBL" id="JAIWYP010000011">
    <property type="protein sequence ID" value="KAH3736877.1"/>
    <property type="molecule type" value="Genomic_DNA"/>
</dbReference>
<evidence type="ECO:0000313" key="5">
    <source>
        <dbReference type="Proteomes" id="UP000828390"/>
    </source>
</evidence>
<dbReference type="Gene3D" id="3.30.420.40">
    <property type="match status" value="2"/>
</dbReference>
<gene>
    <name evidence="4" type="ORF">DPMN_043452</name>
</gene>
<evidence type="ECO:0000256" key="2">
    <source>
        <dbReference type="ARBA" id="ARBA00022741"/>
    </source>
</evidence>
<keyword evidence="2" id="KW-0547">Nucleotide-binding</keyword>
<dbReference type="InterPro" id="IPR013126">
    <property type="entry name" value="Hsp_70_fam"/>
</dbReference>
<organism evidence="4 5">
    <name type="scientific">Dreissena polymorpha</name>
    <name type="common">Zebra mussel</name>
    <name type="synonym">Mytilus polymorpha</name>
    <dbReference type="NCBI Taxonomy" id="45954"/>
    <lineage>
        <taxon>Eukaryota</taxon>
        <taxon>Metazoa</taxon>
        <taxon>Spiralia</taxon>
        <taxon>Lophotrochozoa</taxon>
        <taxon>Mollusca</taxon>
        <taxon>Bivalvia</taxon>
        <taxon>Autobranchia</taxon>
        <taxon>Heteroconchia</taxon>
        <taxon>Euheterodonta</taxon>
        <taxon>Imparidentia</taxon>
        <taxon>Neoheterodontei</taxon>
        <taxon>Myida</taxon>
        <taxon>Dreissenoidea</taxon>
        <taxon>Dreissenidae</taxon>
        <taxon>Dreissena</taxon>
    </lineage>
</organism>
<evidence type="ECO:0000313" key="4">
    <source>
        <dbReference type="EMBL" id="KAH3736877.1"/>
    </source>
</evidence>
<dbReference type="Proteomes" id="UP000828390">
    <property type="component" value="Unassembled WGS sequence"/>
</dbReference>
<dbReference type="GO" id="GO:0140662">
    <property type="term" value="F:ATP-dependent protein folding chaperone"/>
    <property type="evidence" value="ECO:0007669"/>
    <property type="project" value="InterPro"/>
</dbReference>
<dbReference type="Pfam" id="PF00012">
    <property type="entry name" value="HSP70"/>
    <property type="match status" value="1"/>
</dbReference>
<keyword evidence="5" id="KW-1185">Reference proteome</keyword>
<sequence length="473" mass="53570">MGYKEELYPLHGDTMLDDETGKSLRALTVFSLCIRYMVEDMTAMYKQQVSGMDPKNIHWVLTVPAIWDDAAKQFMRHAAEEAGISGSNLSIALEPEAASIYCRQLPVHVDEQGRFSRFQTGTKYVVLDAGGGTIDITVHEICDGGHLKELYKATGGAWGGTVVDNAFLDFIETLIGKDMLMRFKEENMEDFIDFLRDFELKKRASESTRKENVTIKIPFDLIELVNSKVKSSPYNKQVTLAGDKLRMDISVFRLFFKESIDNIVMHVKDLLGNSEASGVEAILMVGGYSESPILKETIQKEFPRMNIIIPPEPSLAILTGAVIFGHCPHLIEQRVSKFIYGVKLKREFVKGRDPKEKRIKTDAGIRCDDHFHIMVQSGEPLSIDDYQFEERFPISFIYQKFVKVELYTTTIKHVKFVTDKGCKRIGSVTVPVSGRGIDRRVIIRLKFGGTELRLECEEEDTGLITSKFIDSFD</sequence>
<proteinExistence type="inferred from homology"/>
<dbReference type="Gene3D" id="3.90.640.10">
    <property type="entry name" value="Actin, Chain A, domain 4"/>
    <property type="match status" value="1"/>
</dbReference>
<comment type="caution">
    <text evidence="4">The sequence shown here is derived from an EMBL/GenBank/DDBJ whole genome shotgun (WGS) entry which is preliminary data.</text>
</comment>
<reference evidence="4" key="2">
    <citation type="submission" date="2020-11" db="EMBL/GenBank/DDBJ databases">
        <authorList>
            <person name="McCartney M.A."/>
            <person name="Auch B."/>
            <person name="Kono T."/>
            <person name="Mallez S."/>
            <person name="Becker A."/>
            <person name="Gohl D.M."/>
            <person name="Silverstein K.A.T."/>
            <person name="Koren S."/>
            <person name="Bechman K.B."/>
            <person name="Herman A."/>
            <person name="Abrahante J.E."/>
            <person name="Garbe J."/>
        </authorList>
    </citation>
    <scope>NUCLEOTIDE SEQUENCE</scope>
    <source>
        <strain evidence="4">Duluth1</strain>
        <tissue evidence="4">Whole animal</tissue>
    </source>
</reference>
<comment type="similarity">
    <text evidence="1">Belongs to the heat shock protein 70 family.</text>
</comment>